<evidence type="ECO:0000256" key="1">
    <source>
        <dbReference type="SAM" id="MobiDB-lite"/>
    </source>
</evidence>
<dbReference type="STRING" id="134287.A35E_00568"/>
<sequence length="90" mass="10337" precursor="true">MIGLMKKLHLVKFVSILFIILLSACNMHLNDKFHRAGKEFYLNSPPLYKLNSLPNITFPKENDDYKIPPVPLKGDVGKDLDIRPPHHSSR</sequence>
<dbReference type="RefSeq" id="WP_014889150.1">
    <property type="nucleotide sequence ID" value="NC_018420.1"/>
</dbReference>
<feature type="region of interest" description="Disordered" evidence="1">
    <location>
        <begin position="70"/>
        <end position="90"/>
    </location>
</feature>
<dbReference type="Pfam" id="PF06804">
    <property type="entry name" value="Lipoprotein_18"/>
    <property type="match status" value="1"/>
</dbReference>
<keyword evidence="2" id="KW-0449">Lipoprotein</keyword>
<gene>
    <name evidence="2" type="ORF">A35E_00568</name>
</gene>
<evidence type="ECO:0000313" key="3">
    <source>
        <dbReference type="Proteomes" id="UP000003937"/>
    </source>
</evidence>
<dbReference type="EMBL" id="CP003547">
    <property type="protein sequence ID" value="AFP85853.1"/>
    <property type="molecule type" value="Genomic_DNA"/>
</dbReference>
<dbReference type="Proteomes" id="UP000003937">
    <property type="component" value="Chromosome"/>
</dbReference>
<accession>J3YTQ8</accession>
<keyword evidence="3" id="KW-1185">Reference proteome</keyword>
<dbReference type="PROSITE" id="PS51257">
    <property type="entry name" value="PROKAR_LIPOPROTEIN"/>
    <property type="match status" value="1"/>
</dbReference>
<name>J3YTQ8_9ENTR</name>
<feature type="compositionally biased region" description="Basic and acidic residues" evidence="1">
    <location>
        <begin position="75"/>
        <end position="84"/>
    </location>
</feature>
<protein>
    <submittedName>
        <fullName evidence="2">Putative lipoprotein</fullName>
    </submittedName>
</protein>
<dbReference type="AlphaFoldDB" id="J3YTQ8"/>
<dbReference type="InterPro" id="IPR010653">
    <property type="entry name" value="NlpB/DapX"/>
</dbReference>
<proteinExistence type="predicted"/>
<evidence type="ECO:0000313" key="2">
    <source>
        <dbReference type="EMBL" id="AFP85853.1"/>
    </source>
</evidence>
<reference evidence="2 3" key="1">
    <citation type="journal article" date="2012" name="Mol. Biol. Evol.">
        <title>Genome reduction and co-evolution between the primary and secondary bacterial symbionts of psyllids.</title>
        <authorList>
            <person name="Sloan D.B."/>
            <person name="Moran N.A."/>
        </authorList>
    </citation>
    <scope>NUCLEOTIDE SEQUENCE [LARGE SCALE GENOMIC DNA]</scope>
    <source>
        <strain evidence="2">Hcub_S</strain>
    </source>
</reference>
<dbReference type="KEGG" id="sehc:A35E_00568"/>
<organism evidence="2 3">
    <name type="scientific">secondary endosymbiont of Heteropsylla cubana</name>
    <dbReference type="NCBI Taxonomy" id="134287"/>
    <lineage>
        <taxon>Bacteria</taxon>
        <taxon>Pseudomonadati</taxon>
        <taxon>Pseudomonadota</taxon>
        <taxon>Gammaproteobacteria</taxon>
        <taxon>Enterobacterales</taxon>
        <taxon>Enterobacteriaceae</taxon>
        <taxon>aphid secondary symbionts</taxon>
    </lineage>
</organism>
<dbReference type="HOGENOM" id="CLU_2439076_0_0_6"/>